<dbReference type="InterPro" id="IPR001509">
    <property type="entry name" value="Epimerase_deHydtase"/>
</dbReference>
<organism evidence="3 4">
    <name type="scientific">Rathayibacter iranicus</name>
    <dbReference type="NCBI Taxonomy" id="59737"/>
    <lineage>
        <taxon>Bacteria</taxon>
        <taxon>Bacillati</taxon>
        <taxon>Actinomycetota</taxon>
        <taxon>Actinomycetes</taxon>
        <taxon>Micrococcales</taxon>
        <taxon>Microbacteriaceae</taxon>
        <taxon>Rathayibacter</taxon>
    </lineage>
</organism>
<feature type="domain" description="NAD-dependent epimerase/dehydratase" evidence="2">
    <location>
        <begin position="3"/>
        <end position="223"/>
    </location>
</feature>
<dbReference type="GO" id="GO:0005737">
    <property type="term" value="C:cytoplasm"/>
    <property type="evidence" value="ECO:0007669"/>
    <property type="project" value="TreeGrafter"/>
</dbReference>
<sequence length="400" mass="42304">MKVLVTGASGLLGGAVAAGLVAQGHDVRTFQRRASGVVGVEEARGSLTDPRAVEEAVADSEAVVHLAAKVSLAGDPGDFDRVNIDGTRRLLAAASRAGVRRFVQISSPSVAHAGSSITGDDAEPADPEHARGDYARTKARAELLALAADAPDFAVVAVRPHLVWGPGDTQLVARIVERARAGRLPLLGHGQALIDSTYIDNAASAIIAALGRAEEVHGRSYVVTNGEPRPVAELLAGICRASGVEPPRWSVPASVARVAGSLVERIWAVRPGTDEPPMTRFLAEQLSTAHWFDQRRTRADLHWTPPSPSTRASAASPPPSRRPTSREMSRDRVTRTRHRSVPAHLVRLVRSRGGQRSRARSASGSGVPPCIERAPRPADAVPGHLATFRGGRGARISRRG</sequence>
<evidence type="ECO:0000313" key="4">
    <source>
        <dbReference type="Proteomes" id="UP000283946"/>
    </source>
</evidence>
<dbReference type="EMBL" id="CP028130">
    <property type="protein sequence ID" value="AZZ57030.1"/>
    <property type="molecule type" value="Genomic_DNA"/>
</dbReference>
<gene>
    <name evidence="3" type="ORF">C7V51_14970</name>
</gene>
<evidence type="ECO:0000256" key="1">
    <source>
        <dbReference type="SAM" id="MobiDB-lite"/>
    </source>
</evidence>
<evidence type="ECO:0000259" key="2">
    <source>
        <dbReference type="Pfam" id="PF01370"/>
    </source>
</evidence>
<dbReference type="Proteomes" id="UP000283946">
    <property type="component" value="Chromosome"/>
</dbReference>
<evidence type="ECO:0000313" key="3">
    <source>
        <dbReference type="EMBL" id="AZZ57030.1"/>
    </source>
</evidence>
<protein>
    <submittedName>
        <fullName evidence="3">Nucleoside-diphosphate sugar epimerase</fullName>
    </submittedName>
</protein>
<dbReference type="AlphaFoldDB" id="A0AAD1ENP8"/>
<dbReference type="PANTHER" id="PTHR48079:SF6">
    <property type="entry name" value="NAD(P)-BINDING DOMAIN-CONTAINING PROTEIN-RELATED"/>
    <property type="match status" value="1"/>
</dbReference>
<feature type="region of interest" description="Disordered" evidence="1">
    <location>
        <begin position="298"/>
        <end position="400"/>
    </location>
</feature>
<dbReference type="KEGG" id="ria:C7V51_14970"/>
<proteinExistence type="predicted"/>
<accession>A0AAD1ENP8</accession>
<dbReference type="Gene3D" id="3.40.50.720">
    <property type="entry name" value="NAD(P)-binding Rossmann-like Domain"/>
    <property type="match status" value="1"/>
</dbReference>
<name>A0AAD1ENP8_9MICO</name>
<feature type="compositionally biased region" description="Basic and acidic residues" evidence="1">
    <location>
        <begin position="324"/>
        <end position="334"/>
    </location>
</feature>
<dbReference type="GO" id="GO:0004029">
    <property type="term" value="F:aldehyde dehydrogenase (NAD+) activity"/>
    <property type="evidence" value="ECO:0007669"/>
    <property type="project" value="TreeGrafter"/>
</dbReference>
<reference evidence="3 4" key="1">
    <citation type="submission" date="2018-03" db="EMBL/GenBank/DDBJ databases">
        <title>Bacteriophage NCPPB3778 and a type I-E CRISPR drive the evolution of the US Biological Select Agent, Rathayibacter toxicus.</title>
        <authorList>
            <person name="Davis E.W.II."/>
            <person name="Tabima J.F."/>
            <person name="Weisberg A.J."/>
            <person name="Dantas Lopes L."/>
            <person name="Wiseman M.S."/>
            <person name="Wiseman M.S."/>
            <person name="Pupko T."/>
            <person name="Belcher M.S."/>
            <person name="Sechler A.J."/>
            <person name="Tancos M.A."/>
            <person name="Schroeder B.K."/>
            <person name="Murray T.D."/>
            <person name="Luster D.G."/>
            <person name="Schneider W.L."/>
            <person name="Rogers E."/>
            <person name="Andreote F.D."/>
            <person name="Grunwald N.J."/>
            <person name="Putnam M.L."/>
            <person name="Chang J.H."/>
        </authorList>
    </citation>
    <scope>NUCLEOTIDE SEQUENCE [LARGE SCALE GENOMIC DNA]</scope>
    <source>
        <strain evidence="3 4">NCCPB 2253</strain>
    </source>
</reference>
<dbReference type="InterPro" id="IPR036291">
    <property type="entry name" value="NAD(P)-bd_dom_sf"/>
</dbReference>
<dbReference type="Pfam" id="PF01370">
    <property type="entry name" value="Epimerase"/>
    <property type="match status" value="1"/>
</dbReference>
<dbReference type="SUPFAM" id="SSF51735">
    <property type="entry name" value="NAD(P)-binding Rossmann-fold domains"/>
    <property type="match status" value="1"/>
</dbReference>
<dbReference type="InterPro" id="IPR051783">
    <property type="entry name" value="NAD(P)-dependent_oxidoreduct"/>
</dbReference>
<feature type="compositionally biased region" description="Basic residues" evidence="1">
    <location>
        <begin position="335"/>
        <end position="359"/>
    </location>
</feature>
<dbReference type="PANTHER" id="PTHR48079">
    <property type="entry name" value="PROTEIN YEEZ"/>
    <property type="match status" value="1"/>
</dbReference>